<evidence type="ECO:0000256" key="2">
    <source>
        <dbReference type="ARBA" id="ARBA00022692"/>
    </source>
</evidence>
<dbReference type="WBParaSite" id="SBAD_0000359501-mRNA-1">
    <property type="protein sequence ID" value="SBAD_0000359501-mRNA-1"/>
    <property type="gene ID" value="SBAD_0000359501"/>
</dbReference>
<dbReference type="EMBL" id="UZAM01007743">
    <property type="protein sequence ID" value="VDP01135.1"/>
    <property type="molecule type" value="Genomic_DNA"/>
</dbReference>
<keyword evidence="7" id="KW-1185">Reference proteome</keyword>
<protein>
    <submittedName>
        <fullName evidence="8">SLC12 domain-containing protein</fullName>
    </submittedName>
</protein>
<dbReference type="AlphaFoldDB" id="A0A183IIJ1"/>
<organism evidence="8">
    <name type="scientific">Soboliphyme baturini</name>
    <dbReference type="NCBI Taxonomy" id="241478"/>
    <lineage>
        <taxon>Eukaryota</taxon>
        <taxon>Metazoa</taxon>
        <taxon>Ecdysozoa</taxon>
        <taxon>Nematoda</taxon>
        <taxon>Enoplea</taxon>
        <taxon>Dorylaimia</taxon>
        <taxon>Dioctophymatida</taxon>
        <taxon>Dioctophymatoidea</taxon>
        <taxon>Soboliphymatidae</taxon>
        <taxon>Soboliphyme</taxon>
    </lineage>
</organism>
<dbReference type="GO" id="GO:0006884">
    <property type="term" value="P:cell volume homeostasis"/>
    <property type="evidence" value="ECO:0007669"/>
    <property type="project" value="TreeGrafter"/>
</dbReference>
<dbReference type="PANTHER" id="PTHR11827:SF72">
    <property type="entry name" value="GH08340P"/>
    <property type="match status" value="1"/>
</dbReference>
<proteinExistence type="predicted"/>
<evidence type="ECO:0000313" key="8">
    <source>
        <dbReference type="WBParaSite" id="SBAD_0000359501-mRNA-1"/>
    </source>
</evidence>
<accession>A0A183IIJ1</accession>
<dbReference type="GO" id="GO:0055064">
    <property type="term" value="P:chloride ion homeostasis"/>
    <property type="evidence" value="ECO:0007669"/>
    <property type="project" value="TreeGrafter"/>
</dbReference>
<dbReference type="InterPro" id="IPR004842">
    <property type="entry name" value="SLC12A_fam"/>
</dbReference>
<dbReference type="InterPro" id="IPR018491">
    <property type="entry name" value="SLC12_C"/>
</dbReference>
<evidence type="ECO:0000313" key="7">
    <source>
        <dbReference type="Proteomes" id="UP000270296"/>
    </source>
</evidence>
<keyword evidence="2" id="KW-0812">Transmembrane</keyword>
<evidence type="ECO:0000313" key="6">
    <source>
        <dbReference type="EMBL" id="VDP01135.1"/>
    </source>
</evidence>
<dbReference type="PANTHER" id="PTHR11827">
    <property type="entry name" value="SOLUTE CARRIER FAMILY 12, CATION COTRANSPORTERS"/>
    <property type="match status" value="1"/>
</dbReference>
<gene>
    <name evidence="6" type="ORF">SBAD_LOCUS3436</name>
</gene>
<dbReference type="GO" id="GO:0055075">
    <property type="term" value="P:potassium ion homeostasis"/>
    <property type="evidence" value="ECO:0007669"/>
    <property type="project" value="TreeGrafter"/>
</dbReference>
<dbReference type="Pfam" id="PF03522">
    <property type="entry name" value="SLC12"/>
    <property type="match status" value="1"/>
</dbReference>
<keyword evidence="4" id="KW-0472">Membrane</keyword>
<evidence type="ECO:0000259" key="5">
    <source>
        <dbReference type="Pfam" id="PF03522"/>
    </source>
</evidence>
<feature type="domain" description="SLC12A transporter C-terminal" evidence="5">
    <location>
        <begin position="105"/>
        <end position="193"/>
    </location>
</feature>
<comment type="subcellular location">
    <subcellularLocation>
        <location evidence="1">Membrane</location>
        <topology evidence="1">Multi-pass membrane protein</topology>
    </subcellularLocation>
</comment>
<dbReference type="OrthoDB" id="2020542at2759"/>
<evidence type="ECO:0000256" key="3">
    <source>
        <dbReference type="ARBA" id="ARBA00022989"/>
    </source>
</evidence>
<evidence type="ECO:0000256" key="1">
    <source>
        <dbReference type="ARBA" id="ARBA00004141"/>
    </source>
</evidence>
<dbReference type="GO" id="GO:1990573">
    <property type="term" value="P:potassium ion import across plasma membrane"/>
    <property type="evidence" value="ECO:0007669"/>
    <property type="project" value="TreeGrafter"/>
</dbReference>
<name>A0A183IIJ1_9BILA</name>
<sequence length="193" mass="21311">MDRHRSHRSLKHQAHELANAAYCNPTLNQPSNAALERIQSCESCWSLDAFDDIPESRKPSSTVDETEEKKQRAGNVTFAQCSEIFAADPTAPLADDNKTSVQNANENASAENIDIFAALDKNKVRKMNTAVLLNQAIRQRSSTSRLVVINLPRPPTGAEGLADYMQYLEVLTEGLPRVLLVRGSGKEVITIYS</sequence>
<dbReference type="GO" id="GO:0016020">
    <property type="term" value="C:membrane"/>
    <property type="evidence" value="ECO:0007669"/>
    <property type="project" value="UniProtKB-SubCell"/>
</dbReference>
<keyword evidence="3" id="KW-1133">Transmembrane helix</keyword>
<dbReference type="GO" id="GO:0015379">
    <property type="term" value="F:potassium:chloride symporter activity"/>
    <property type="evidence" value="ECO:0007669"/>
    <property type="project" value="TreeGrafter"/>
</dbReference>
<reference evidence="8" key="1">
    <citation type="submission" date="2016-06" db="UniProtKB">
        <authorList>
            <consortium name="WormBaseParasite"/>
        </authorList>
    </citation>
    <scope>IDENTIFICATION</scope>
</reference>
<evidence type="ECO:0000256" key="4">
    <source>
        <dbReference type="ARBA" id="ARBA00023136"/>
    </source>
</evidence>
<reference evidence="6 7" key="2">
    <citation type="submission" date="2018-11" db="EMBL/GenBank/DDBJ databases">
        <authorList>
            <consortium name="Pathogen Informatics"/>
        </authorList>
    </citation>
    <scope>NUCLEOTIDE SEQUENCE [LARGE SCALE GENOMIC DNA]</scope>
</reference>
<dbReference type="Proteomes" id="UP000270296">
    <property type="component" value="Unassembled WGS sequence"/>
</dbReference>